<gene>
    <name evidence="6" type="ORF">PHYPO_G00248980</name>
</gene>
<evidence type="ECO:0000256" key="1">
    <source>
        <dbReference type="ARBA" id="ARBA00022734"/>
    </source>
</evidence>
<sequence length="233" mass="27144">MTRNDYANSGTSADNRSADLKDTYEAIYVNEDVLETRVTRIRTKSTSGSRCYRLTAVCVVLLCVFLLTAITVLWIKFDTERNLSKQLQQERDDLQKMLDVLDMQEKLRWANFSSSLYYFSEMKNWTESRQDCRERGGDLVIINSKEKQEFIVEQLQGSRTWIGLSDREAEGEWKWVDGMPLATGYWAEHQPDNYSDEDCAEIGFPDRQSWNDRPCFHKQGWICEKSVGSVRTV</sequence>
<dbReference type="CDD" id="cd03590">
    <property type="entry name" value="CLECT_DC-SIGN_like"/>
    <property type="match status" value="1"/>
</dbReference>
<dbReference type="Proteomes" id="UP000327468">
    <property type="component" value="Unassembled WGS sequence"/>
</dbReference>
<dbReference type="Pfam" id="PF00059">
    <property type="entry name" value="Lectin_C"/>
    <property type="match status" value="1"/>
</dbReference>
<dbReference type="InterPro" id="IPR050111">
    <property type="entry name" value="C-type_lectin/snaclec_domain"/>
</dbReference>
<reference evidence="6 7" key="1">
    <citation type="submission" date="2019-06" db="EMBL/GenBank/DDBJ databases">
        <title>A chromosome-scale genome assembly of the striped catfish, Pangasianodon hypophthalmus.</title>
        <authorList>
            <person name="Wen M."/>
            <person name="Zahm M."/>
            <person name="Roques C."/>
            <person name="Cabau C."/>
            <person name="Klopp C."/>
            <person name="Donnadieu C."/>
            <person name="Jouanno E."/>
            <person name="Avarre J.-C."/>
            <person name="Campet M."/>
            <person name="Ha T.T.T."/>
            <person name="Dugue R."/>
            <person name="Lampietro C."/>
            <person name="Louis A."/>
            <person name="Herpin A."/>
            <person name="Echchiki A."/>
            <person name="Berthelot C."/>
            <person name="Parey E."/>
            <person name="Roest-Crollius H."/>
            <person name="Braasch I."/>
            <person name="Postlethwait J."/>
            <person name="Bobe J."/>
            <person name="Montfort J."/>
            <person name="Bouchez O."/>
            <person name="Begum T."/>
            <person name="Schartl M."/>
            <person name="Guiguen Y."/>
        </authorList>
    </citation>
    <scope>NUCLEOTIDE SEQUENCE [LARGE SCALE GENOMIC DNA]</scope>
    <source>
        <strain evidence="6 7">Indonesia</strain>
        <tissue evidence="6">Blood</tissue>
    </source>
</reference>
<keyword evidence="4" id="KW-0472">Membrane</keyword>
<feature type="domain" description="C-type lectin" evidence="5">
    <location>
        <begin position="112"/>
        <end position="224"/>
    </location>
</feature>
<evidence type="ECO:0000256" key="3">
    <source>
        <dbReference type="SAM" id="Coils"/>
    </source>
</evidence>
<keyword evidence="3" id="KW-0175">Coiled coil</keyword>
<keyword evidence="4" id="KW-1133">Transmembrane helix</keyword>
<dbReference type="SUPFAM" id="SSF56436">
    <property type="entry name" value="C-type lectin-like"/>
    <property type="match status" value="1"/>
</dbReference>
<dbReference type="InterPro" id="IPR016186">
    <property type="entry name" value="C-type_lectin-like/link_sf"/>
</dbReference>
<name>A0A5N5JA45_PANHP</name>
<keyword evidence="2" id="KW-1015">Disulfide bond</keyword>
<feature type="coiled-coil region" evidence="3">
    <location>
        <begin position="77"/>
        <end position="104"/>
    </location>
</feature>
<dbReference type="SMART" id="SM00034">
    <property type="entry name" value="CLECT"/>
    <property type="match status" value="1"/>
</dbReference>
<evidence type="ECO:0000313" key="7">
    <source>
        <dbReference type="Proteomes" id="UP000327468"/>
    </source>
</evidence>
<keyword evidence="4" id="KW-0812">Transmembrane</keyword>
<dbReference type="EMBL" id="VFJC01000045">
    <property type="protein sequence ID" value="KAB5514874.1"/>
    <property type="molecule type" value="Genomic_DNA"/>
</dbReference>
<dbReference type="PROSITE" id="PS00615">
    <property type="entry name" value="C_TYPE_LECTIN_1"/>
    <property type="match status" value="1"/>
</dbReference>
<evidence type="ECO:0000313" key="6">
    <source>
        <dbReference type="EMBL" id="KAB5514874.1"/>
    </source>
</evidence>
<dbReference type="InterPro" id="IPR016187">
    <property type="entry name" value="CTDL_fold"/>
</dbReference>
<evidence type="ECO:0000259" key="5">
    <source>
        <dbReference type="PROSITE" id="PS50041"/>
    </source>
</evidence>
<dbReference type="AlphaFoldDB" id="A0A5N5JA45"/>
<accession>A0A5N5JA45</accession>
<evidence type="ECO:0000256" key="2">
    <source>
        <dbReference type="ARBA" id="ARBA00023157"/>
    </source>
</evidence>
<dbReference type="PROSITE" id="PS50041">
    <property type="entry name" value="C_TYPE_LECTIN_2"/>
    <property type="match status" value="1"/>
</dbReference>
<protein>
    <recommendedName>
        <fullName evidence="5">C-type lectin domain-containing protein</fullName>
    </recommendedName>
</protein>
<dbReference type="Gene3D" id="3.10.100.10">
    <property type="entry name" value="Mannose-Binding Protein A, subunit A"/>
    <property type="match status" value="1"/>
</dbReference>
<organism evidence="6 7">
    <name type="scientific">Pangasianodon hypophthalmus</name>
    <name type="common">Striped catfish</name>
    <name type="synonym">Helicophagus hypophthalmus</name>
    <dbReference type="NCBI Taxonomy" id="310915"/>
    <lineage>
        <taxon>Eukaryota</taxon>
        <taxon>Metazoa</taxon>
        <taxon>Chordata</taxon>
        <taxon>Craniata</taxon>
        <taxon>Vertebrata</taxon>
        <taxon>Euteleostomi</taxon>
        <taxon>Actinopterygii</taxon>
        <taxon>Neopterygii</taxon>
        <taxon>Teleostei</taxon>
        <taxon>Ostariophysi</taxon>
        <taxon>Siluriformes</taxon>
        <taxon>Pangasiidae</taxon>
        <taxon>Pangasianodon</taxon>
    </lineage>
</organism>
<evidence type="ECO:0000256" key="4">
    <source>
        <dbReference type="SAM" id="Phobius"/>
    </source>
</evidence>
<dbReference type="InterPro" id="IPR001304">
    <property type="entry name" value="C-type_lectin-like"/>
</dbReference>
<feature type="transmembrane region" description="Helical" evidence="4">
    <location>
        <begin position="51"/>
        <end position="75"/>
    </location>
</feature>
<keyword evidence="7" id="KW-1185">Reference proteome</keyword>
<keyword evidence="1" id="KW-0430">Lectin</keyword>
<proteinExistence type="predicted"/>
<comment type="caution">
    <text evidence="6">The sequence shown here is derived from an EMBL/GenBank/DDBJ whole genome shotgun (WGS) entry which is preliminary data.</text>
</comment>
<dbReference type="InterPro" id="IPR018378">
    <property type="entry name" value="C-type_lectin_CS"/>
</dbReference>
<dbReference type="GO" id="GO:0030246">
    <property type="term" value="F:carbohydrate binding"/>
    <property type="evidence" value="ECO:0007669"/>
    <property type="project" value="UniProtKB-KW"/>
</dbReference>
<dbReference type="InterPro" id="IPR033989">
    <property type="entry name" value="CD209-like_CTLD"/>
</dbReference>
<dbReference type="PANTHER" id="PTHR22803">
    <property type="entry name" value="MANNOSE, PHOSPHOLIPASE, LECTIN RECEPTOR RELATED"/>
    <property type="match status" value="1"/>
</dbReference>